<dbReference type="EMBL" id="CP002102">
    <property type="protein sequence ID" value="ADL00385.1"/>
    <property type="molecule type" value="Genomic_DNA"/>
</dbReference>
<dbReference type="Gene3D" id="2.40.160.170">
    <property type="match status" value="1"/>
</dbReference>
<feature type="chain" id="PRO_5003127064" evidence="1">
    <location>
        <begin position="25"/>
        <end position="233"/>
    </location>
</feature>
<keyword evidence="3" id="KW-1185">Reference proteome</keyword>
<evidence type="ECO:0000256" key="1">
    <source>
        <dbReference type="SAM" id="SignalP"/>
    </source>
</evidence>
<dbReference type="eggNOG" id="COG4625">
    <property type="taxonomic scope" value="Bacteria"/>
</dbReference>
<gene>
    <name evidence="2" type="ordered locus">Bresu_1073</name>
</gene>
<dbReference type="BioCyc" id="BSUB633149:G1GM8-1072-MONOMER"/>
<dbReference type="Proteomes" id="UP000002696">
    <property type="component" value="Chromosome"/>
</dbReference>
<evidence type="ECO:0000313" key="3">
    <source>
        <dbReference type="Proteomes" id="UP000002696"/>
    </source>
</evidence>
<reference evidence="3" key="1">
    <citation type="journal article" date="2011" name="J. Bacteriol.">
        <title>Genome sequences of eight morphologically diverse alphaproteobacteria.</title>
        <authorList>
            <consortium name="US DOE Joint Genome Institute"/>
            <person name="Brown P.J."/>
            <person name="Kysela D.T."/>
            <person name="Buechlein A."/>
            <person name="Hemmerich C."/>
            <person name="Brun Y.V."/>
        </authorList>
    </citation>
    <scope>NUCLEOTIDE SEQUENCE [LARGE SCALE GENOMIC DNA]</scope>
    <source>
        <strain evidence="3">ATCC 15264 / DSM 4735 / LMG 14903 / NBRC 16000 / CB 81</strain>
    </source>
</reference>
<dbReference type="InParanoid" id="D9QNV2"/>
<sequence>MHLGRMKRALLIALSLSSALTALAAGSAEAQGRGRSPITAALNLGTPGVGVEAQLSLGPVFVLRGGLDTLGVQFDQSYSDVDYKGRFDFDTVSAFVDLHPFANAFLISGGVYVGDRTIDLNATPTAPVEIGGATFTPAQVGTLSGRVKLSDTAPFLGIGYDDSFYRDRRWGFRGIVGVAYSEDPQVGLDSTGGTLSNDPIFRARLDQEAADIQEDAKDRGLFPVVQLGATVRF</sequence>
<dbReference type="STRING" id="633149.Bresu_1073"/>
<protein>
    <submittedName>
        <fullName evidence="2">Outer membrane protein domain-containing protein</fullName>
    </submittedName>
</protein>
<proteinExistence type="predicted"/>
<feature type="signal peptide" evidence="1">
    <location>
        <begin position="1"/>
        <end position="24"/>
    </location>
</feature>
<accession>D9QNV2</accession>
<keyword evidence="1" id="KW-0732">Signal</keyword>
<evidence type="ECO:0000313" key="2">
    <source>
        <dbReference type="EMBL" id="ADL00385.1"/>
    </source>
</evidence>
<dbReference type="AlphaFoldDB" id="D9QNV2"/>
<organism evidence="2 3">
    <name type="scientific">Brevundimonas subvibrioides (strain ATCC 15264 / DSM 4735 / LMG 14903 / NBRC 16000 / CB 81)</name>
    <name type="common">Caulobacter subvibrioides</name>
    <dbReference type="NCBI Taxonomy" id="633149"/>
    <lineage>
        <taxon>Bacteria</taxon>
        <taxon>Pseudomonadati</taxon>
        <taxon>Pseudomonadota</taxon>
        <taxon>Alphaproteobacteria</taxon>
        <taxon>Caulobacterales</taxon>
        <taxon>Caulobacteraceae</taxon>
        <taxon>Brevundimonas</taxon>
    </lineage>
</organism>
<dbReference type="RefSeq" id="WP_013268488.1">
    <property type="nucleotide sequence ID" value="NC_014375.1"/>
</dbReference>
<name>D9QNV2_BRESC</name>
<dbReference type="KEGG" id="bsb:Bresu_1073"/>
<dbReference type="HOGENOM" id="CLU_055789_3_0_5"/>